<evidence type="ECO:0000313" key="1">
    <source>
        <dbReference type="EMBL" id="KAL3525814.1"/>
    </source>
</evidence>
<gene>
    <name evidence="1" type="ORF">ACH5RR_014186</name>
</gene>
<dbReference type="EMBL" id="JBJUIK010000006">
    <property type="protein sequence ID" value="KAL3525814.1"/>
    <property type="molecule type" value="Genomic_DNA"/>
</dbReference>
<dbReference type="AlphaFoldDB" id="A0ABD3A3J6"/>
<reference evidence="1 2" key="1">
    <citation type="submission" date="2024-11" db="EMBL/GenBank/DDBJ databases">
        <title>A near-complete genome assembly of Cinchona calisaya.</title>
        <authorList>
            <person name="Lian D.C."/>
            <person name="Zhao X.W."/>
            <person name="Wei L."/>
        </authorList>
    </citation>
    <scope>NUCLEOTIDE SEQUENCE [LARGE SCALE GENOMIC DNA]</scope>
    <source>
        <tissue evidence="1">Nenye</tissue>
    </source>
</reference>
<sequence>MWDSSISTPTRTQTNFQQILSFDISTEIFRKINFPVELEDNLPSLVFLDDLLALMMYTPHLRQDQINANFQHAHFVENSDFNLDGLVPALEQKSRFQFGWPCHSIGAIHPHMSDDKLWCGVGLGSLSVSIECPISLWNNDKLLVEIANGQLGQLVSYSFLDDDGGGGDGLEIYNIYEFPTSLQAFLVVKLLTLQSN</sequence>
<comment type="caution">
    <text evidence="1">The sequence shown here is derived from an EMBL/GenBank/DDBJ whole genome shotgun (WGS) entry which is preliminary data.</text>
</comment>
<name>A0ABD3A3J6_9GENT</name>
<proteinExistence type="predicted"/>
<accession>A0ABD3A3J6</accession>
<keyword evidence="2" id="KW-1185">Reference proteome</keyword>
<dbReference type="Proteomes" id="UP001630127">
    <property type="component" value="Unassembled WGS sequence"/>
</dbReference>
<evidence type="ECO:0000313" key="2">
    <source>
        <dbReference type="Proteomes" id="UP001630127"/>
    </source>
</evidence>
<organism evidence="1 2">
    <name type="scientific">Cinchona calisaya</name>
    <dbReference type="NCBI Taxonomy" id="153742"/>
    <lineage>
        <taxon>Eukaryota</taxon>
        <taxon>Viridiplantae</taxon>
        <taxon>Streptophyta</taxon>
        <taxon>Embryophyta</taxon>
        <taxon>Tracheophyta</taxon>
        <taxon>Spermatophyta</taxon>
        <taxon>Magnoliopsida</taxon>
        <taxon>eudicotyledons</taxon>
        <taxon>Gunneridae</taxon>
        <taxon>Pentapetalae</taxon>
        <taxon>asterids</taxon>
        <taxon>lamiids</taxon>
        <taxon>Gentianales</taxon>
        <taxon>Rubiaceae</taxon>
        <taxon>Cinchonoideae</taxon>
        <taxon>Cinchoneae</taxon>
        <taxon>Cinchona</taxon>
    </lineage>
</organism>
<protein>
    <submittedName>
        <fullName evidence="1">Uncharacterized protein</fullName>
    </submittedName>
</protein>